<dbReference type="PANTHER" id="PTHR27000">
    <property type="entry name" value="LEUCINE-RICH REPEAT RECEPTOR-LIKE PROTEIN KINASE FAMILY PROTEIN-RELATED"/>
    <property type="match status" value="1"/>
</dbReference>
<protein>
    <recommendedName>
        <fullName evidence="11">L domain-like protein</fullName>
    </recommendedName>
</protein>
<name>A0A7S1VR70_9STRA</name>
<dbReference type="Pfam" id="PF00560">
    <property type="entry name" value="LRR_1"/>
    <property type="match status" value="1"/>
</dbReference>
<evidence type="ECO:0000256" key="3">
    <source>
        <dbReference type="ARBA" id="ARBA00022692"/>
    </source>
</evidence>
<dbReference type="EMBL" id="HBGK01048613">
    <property type="protein sequence ID" value="CAD9308414.1"/>
    <property type="molecule type" value="Transcribed_RNA"/>
</dbReference>
<keyword evidence="2" id="KW-0433">Leucine-rich repeat</keyword>
<evidence type="ECO:0008006" key="11">
    <source>
        <dbReference type="Google" id="ProtNLM"/>
    </source>
</evidence>
<keyword evidence="3" id="KW-0812">Transmembrane</keyword>
<dbReference type="PANTHER" id="PTHR27000:SF642">
    <property type="entry name" value="INACTIVE LEUCINE-RICH REPEAT RECEPTOR KINASE XIAO-RELATED"/>
    <property type="match status" value="1"/>
</dbReference>
<dbReference type="GO" id="GO:0016020">
    <property type="term" value="C:membrane"/>
    <property type="evidence" value="ECO:0007669"/>
    <property type="project" value="UniProtKB-SubCell"/>
</dbReference>
<evidence type="ECO:0000256" key="5">
    <source>
        <dbReference type="ARBA" id="ARBA00022737"/>
    </source>
</evidence>
<keyword evidence="4" id="KW-0732">Signal</keyword>
<evidence type="ECO:0000256" key="9">
    <source>
        <dbReference type="ARBA" id="ARBA00023180"/>
    </source>
</evidence>
<keyword evidence="7" id="KW-0472">Membrane</keyword>
<comment type="subcellular location">
    <subcellularLocation>
        <location evidence="1">Membrane</location>
        <topology evidence="1">Single-pass membrane protein</topology>
    </subcellularLocation>
</comment>
<evidence type="ECO:0000256" key="4">
    <source>
        <dbReference type="ARBA" id="ARBA00022729"/>
    </source>
</evidence>
<gene>
    <name evidence="10" type="ORF">GOCE00092_LOCUS25493</name>
</gene>
<dbReference type="AlphaFoldDB" id="A0A7S1VR70"/>
<accession>A0A7S1VR70</accession>
<evidence type="ECO:0000256" key="2">
    <source>
        <dbReference type="ARBA" id="ARBA00022614"/>
    </source>
</evidence>
<dbReference type="Gene3D" id="3.80.10.10">
    <property type="entry name" value="Ribonuclease Inhibitor"/>
    <property type="match status" value="1"/>
</dbReference>
<organism evidence="10">
    <name type="scientific">Grammatophora oceanica</name>
    <dbReference type="NCBI Taxonomy" id="210454"/>
    <lineage>
        <taxon>Eukaryota</taxon>
        <taxon>Sar</taxon>
        <taxon>Stramenopiles</taxon>
        <taxon>Ochrophyta</taxon>
        <taxon>Bacillariophyta</taxon>
        <taxon>Fragilariophyceae</taxon>
        <taxon>Fragilariophycidae</taxon>
        <taxon>Rhabdonematales</taxon>
        <taxon>Grammatophoraceae</taxon>
        <taxon>Grammatophora</taxon>
    </lineage>
</organism>
<evidence type="ECO:0000313" key="10">
    <source>
        <dbReference type="EMBL" id="CAD9308414.1"/>
    </source>
</evidence>
<dbReference type="InterPro" id="IPR001611">
    <property type="entry name" value="Leu-rich_rpt"/>
</dbReference>
<reference evidence="10" key="1">
    <citation type="submission" date="2021-01" db="EMBL/GenBank/DDBJ databases">
        <authorList>
            <person name="Corre E."/>
            <person name="Pelletier E."/>
            <person name="Niang G."/>
            <person name="Scheremetjew M."/>
            <person name="Finn R."/>
            <person name="Kale V."/>
            <person name="Holt S."/>
            <person name="Cochrane G."/>
            <person name="Meng A."/>
            <person name="Brown T."/>
            <person name="Cohen L."/>
        </authorList>
    </citation>
    <scope>NUCLEOTIDE SEQUENCE</scope>
    <source>
        <strain evidence="10">CCMP 410</strain>
    </source>
</reference>
<evidence type="ECO:0000256" key="7">
    <source>
        <dbReference type="ARBA" id="ARBA00023136"/>
    </source>
</evidence>
<keyword evidence="9" id="KW-0325">Glycoprotein</keyword>
<dbReference type="SUPFAM" id="SSF52058">
    <property type="entry name" value="L domain-like"/>
    <property type="match status" value="1"/>
</dbReference>
<proteinExistence type="predicted"/>
<evidence type="ECO:0000256" key="1">
    <source>
        <dbReference type="ARBA" id="ARBA00004167"/>
    </source>
</evidence>
<keyword evidence="6" id="KW-1133">Transmembrane helix</keyword>
<sequence length="146" mass="15777">MGENKIIGLLDVVTRMPALEKFSCYDCGLTGPIPTTIGSMDNLKWFDLRRNEMSGSLPSELGLCNNLEGFTVGDNDNLTGPVPTELFLLPDLEALGLYGTDLSGRIPCDVVRAATIDCGKIECSPCCIQGFDEGIIQLFVPFECPP</sequence>
<evidence type="ECO:0000256" key="8">
    <source>
        <dbReference type="ARBA" id="ARBA00023170"/>
    </source>
</evidence>
<keyword evidence="5" id="KW-0677">Repeat</keyword>
<keyword evidence="8" id="KW-0675">Receptor</keyword>
<dbReference type="InterPro" id="IPR032675">
    <property type="entry name" value="LRR_dom_sf"/>
</dbReference>
<evidence type="ECO:0000256" key="6">
    <source>
        <dbReference type="ARBA" id="ARBA00022989"/>
    </source>
</evidence>